<evidence type="ECO:0000256" key="2">
    <source>
        <dbReference type="ARBA" id="ARBA00022475"/>
    </source>
</evidence>
<dbReference type="PANTHER" id="PTHR33931:SF5">
    <property type="entry name" value="UPF0299 MEMBRANE PROTEIN YOHJ"/>
    <property type="match status" value="1"/>
</dbReference>
<comment type="caution">
    <text evidence="7">The sequence shown here is derived from an EMBL/GenBank/DDBJ whole genome shotgun (WGS) entry which is preliminary data.</text>
</comment>
<dbReference type="GO" id="GO:0005886">
    <property type="term" value="C:plasma membrane"/>
    <property type="evidence" value="ECO:0007669"/>
    <property type="project" value="UniProtKB-SubCell"/>
</dbReference>
<comment type="subcellular location">
    <subcellularLocation>
        <location evidence="1">Cell membrane</location>
        <topology evidence="1">Multi-pass membrane protein</topology>
    </subcellularLocation>
</comment>
<evidence type="ECO:0000256" key="4">
    <source>
        <dbReference type="ARBA" id="ARBA00022989"/>
    </source>
</evidence>
<evidence type="ECO:0000256" key="1">
    <source>
        <dbReference type="ARBA" id="ARBA00004651"/>
    </source>
</evidence>
<evidence type="ECO:0000256" key="5">
    <source>
        <dbReference type="ARBA" id="ARBA00023136"/>
    </source>
</evidence>
<evidence type="ECO:0000313" key="7">
    <source>
        <dbReference type="EMBL" id="EFM26106.1"/>
    </source>
</evidence>
<dbReference type="EMBL" id="AEEH01000016">
    <property type="protein sequence ID" value="EFM26106.1"/>
    <property type="molecule type" value="Genomic_DNA"/>
</dbReference>
<organism evidence="7 8">
    <name type="scientific">Peptoniphilus duerdenii ATCC BAA-1640</name>
    <dbReference type="NCBI Taxonomy" id="862517"/>
    <lineage>
        <taxon>Bacteria</taxon>
        <taxon>Bacillati</taxon>
        <taxon>Bacillota</taxon>
        <taxon>Tissierellia</taxon>
        <taxon>Tissierellales</taxon>
        <taxon>Peptoniphilaceae</taxon>
        <taxon>Peptoniphilus</taxon>
    </lineage>
</organism>
<protein>
    <submittedName>
        <fullName evidence="7">LrgA family protein</fullName>
    </submittedName>
</protein>
<keyword evidence="2" id="KW-1003">Cell membrane</keyword>
<keyword evidence="5 6" id="KW-0472">Membrane</keyword>
<dbReference type="eggNOG" id="COG1380">
    <property type="taxonomic scope" value="Bacteria"/>
</dbReference>
<dbReference type="InterPro" id="IPR005538">
    <property type="entry name" value="LrgA/CidA"/>
</dbReference>
<evidence type="ECO:0000313" key="8">
    <source>
        <dbReference type="Proteomes" id="UP000003280"/>
    </source>
</evidence>
<sequence length="113" mass="12433">MIEGFAIIMAVLLAGDFFNKILKVPLPAPVIGLILLVLLLQSKIIKEKKIEKAAEFLLANMVIAFIPGMVKVKEIYPQIKTEVIGIMATCIISTFIINVVTAKVADALIRRKK</sequence>
<keyword evidence="3 6" id="KW-0812">Transmembrane</keyword>
<dbReference type="Proteomes" id="UP000003280">
    <property type="component" value="Unassembled WGS sequence"/>
</dbReference>
<dbReference type="HOGENOM" id="CLU_113736_4_3_9"/>
<keyword evidence="8" id="KW-1185">Reference proteome</keyword>
<feature type="transmembrane region" description="Helical" evidence="6">
    <location>
        <begin position="21"/>
        <end position="41"/>
    </location>
</feature>
<dbReference type="RefSeq" id="WP_008901098.1">
    <property type="nucleotide sequence ID" value="NZ_GL397071.1"/>
</dbReference>
<accession>E0NJC3</accession>
<evidence type="ECO:0000256" key="6">
    <source>
        <dbReference type="SAM" id="Phobius"/>
    </source>
</evidence>
<name>E0NJC3_9FIRM</name>
<evidence type="ECO:0000256" key="3">
    <source>
        <dbReference type="ARBA" id="ARBA00022692"/>
    </source>
</evidence>
<dbReference type="STRING" id="862517.HMPREF9225_0262"/>
<gene>
    <name evidence="7" type="primary">lrgA</name>
    <name evidence="7" type="ORF">HMPREF9225_0262</name>
</gene>
<feature type="transmembrane region" description="Helical" evidence="6">
    <location>
        <begin position="84"/>
        <end position="105"/>
    </location>
</feature>
<keyword evidence="4 6" id="KW-1133">Transmembrane helix</keyword>
<proteinExistence type="predicted"/>
<reference evidence="7 8" key="1">
    <citation type="submission" date="2010-07" db="EMBL/GenBank/DDBJ databases">
        <authorList>
            <person name="Muzny D."/>
            <person name="Qin X."/>
            <person name="Deng J."/>
            <person name="Jiang H."/>
            <person name="Liu Y."/>
            <person name="Qu J."/>
            <person name="Song X.-Z."/>
            <person name="Zhang L."/>
            <person name="Thornton R."/>
            <person name="Coyle M."/>
            <person name="Francisco L."/>
            <person name="Jackson L."/>
            <person name="Javaid M."/>
            <person name="Korchina V."/>
            <person name="Kovar C."/>
            <person name="Mata R."/>
            <person name="Mathew T."/>
            <person name="Ngo R."/>
            <person name="Nguyen L."/>
            <person name="Nguyen N."/>
            <person name="Okwuonu G."/>
            <person name="Ongeri F."/>
            <person name="Pham C."/>
            <person name="Simmons D."/>
            <person name="Wilczek-Boney K."/>
            <person name="Hale W."/>
            <person name="Jakkamsetti A."/>
            <person name="Pham P."/>
            <person name="Ruth R."/>
            <person name="San Lucas F."/>
            <person name="Warren J."/>
            <person name="Zhang J."/>
            <person name="Zhao Z."/>
            <person name="Zhou C."/>
            <person name="Zhu D."/>
            <person name="Lee S."/>
            <person name="Bess C."/>
            <person name="Blankenburg K."/>
            <person name="Forbes L."/>
            <person name="Fu Q."/>
            <person name="Gubbala S."/>
            <person name="Hirani K."/>
            <person name="Jayaseelan J.C."/>
            <person name="Lara F."/>
            <person name="Munidasa M."/>
            <person name="Palculict T."/>
            <person name="Patil S."/>
            <person name="Pu L.-L."/>
            <person name="Saada N."/>
            <person name="Tang L."/>
            <person name="Weissenberger G."/>
            <person name="Zhu Y."/>
            <person name="Hemphill L."/>
            <person name="Shang Y."/>
            <person name="Youmans B."/>
            <person name="Ayvaz T."/>
            <person name="Ross M."/>
            <person name="Santibanez J."/>
            <person name="Aqrawi P."/>
            <person name="Gross S."/>
            <person name="Joshi V."/>
            <person name="Fowler G."/>
            <person name="Nazareth L."/>
            <person name="Reid J."/>
            <person name="Worley K."/>
            <person name="Petrosino J."/>
            <person name="Highlander S."/>
            <person name="Gibbs R."/>
        </authorList>
    </citation>
    <scope>NUCLEOTIDE SEQUENCE [LARGE SCALE GENOMIC DNA]</scope>
    <source>
        <strain evidence="7 8">ATCC BAA-1640</strain>
    </source>
</reference>
<dbReference type="PANTHER" id="PTHR33931">
    <property type="entry name" value="HOLIN-LIKE PROTEIN CIDA-RELATED"/>
    <property type="match status" value="1"/>
</dbReference>
<feature type="transmembrane region" description="Helical" evidence="6">
    <location>
        <begin position="53"/>
        <end position="72"/>
    </location>
</feature>
<dbReference type="AlphaFoldDB" id="E0NJC3"/>
<dbReference type="Pfam" id="PF03788">
    <property type="entry name" value="LrgA"/>
    <property type="match status" value="1"/>
</dbReference>